<dbReference type="GO" id="GO:0045893">
    <property type="term" value="P:positive regulation of DNA-templated transcription"/>
    <property type="evidence" value="ECO:0007669"/>
    <property type="project" value="UniProtKB-ARBA"/>
</dbReference>
<dbReference type="PRINTS" id="PR00267">
    <property type="entry name" value="INTFRNREGFCT"/>
</dbReference>
<dbReference type="GO" id="GO:0002376">
    <property type="term" value="P:immune system process"/>
    <property type="evidence" value="ECO:0007669"/>
    <property type="project" value="TreeGrafter"/>
</dbReference>
<dbReference type="InterPro" id="IPR036390">
    <property type="entry name" value="WH_DNA-bd_sf"/>
</dbReference>
<reference evidence="2" key="1">
    <citation type="thesis" date="2020" institute="ProQuest LLC" country="789 East Eisenhower Parkway, Ann Arbor, MI, USA">
        <title>Comparative Genomics and Chromosome Evolution.</title>
        <authorList>
            <person name="Mudd A.B."/>
        </authorList>
    </citation>
    <scope>NUCLEOTIDE SEQUENCE</scope>
    <source>
        <strain evidence="2">HN-11 Male</strain>
        <tissue evidence="2">Kidney and liver</tissue>
    </source>
</reference>
<name>A0A8J6K177_ELECQ</name>
<dbReference type="PANTHER" id="PTHR11949:SF2">
    <property type="entry name" value="INTERFERON REGULATORY FACTOR 7"/>
    <property type="match status" value="1"/>
</dbReference>
<dbReference type="InterPro" id="IPR001346">
    <property type="entry name" value="Interferon_reg_fact_DNA-bd_dom"/>
</dbReference>
<keyword evidence="3" id="KW-1185">Reference proteome</keyword>
<proteinExistence type="predicted"/>
<evidence type="ECO:0000313" key="3">
    <source>
        <dbReference type="Proteomes" id="UP000770717"/>
    </source>
</evidence>
<evidence type="ECO:0000313" key="2">
    <source>
        <dbReference type="EMBL" id="KAG9475596.1"/>
    </source>
</evidence>
<dbReference type="Proteomes" id="UP000770717">
    <property type="component" value="Unassembled WGS sequence"/>
</dbReference>
<dbReference type="Pfam" id="PF10401">
    <property type="entry name" value="IRF-3"/>
    <property type="match status" value="1"/>
</dbReference>
<dbReference type="SUPFAM" id="SSF49879">
    <property type="entry name" value="SMAD/FHA domain"/>
    <property type="match status" value="1"/>
</dbReference>
<dbReference type="EMBL" id="WNTK01000012">
    <property type="protein sequence ID" value="KAG9475596.1"/>
    <property type="molecule type" value="Genomic_DNA"/>
</dbReference>
<dbReference type="AlphaFoldDB" id="A0A8J6K177"/>
<dbReference type="GO" id="GO:0000978">
    <property type="term" value="F:RNA polymerase II cis-regulatory region sequence-specific DNA binding"/>
    <property type="evidence" value="ECO:0007669"/>
    <property type="project" value="TreeGrafter"/>
</dbReference>
<protein>
    <recommendedName>
        <fullName evidence="1">IRF tryptophan pentad repeat domain-containing protein</fullName>
    </recommendedName>
</protein>
<dbReference type="OrthoDB" id="8691508at2759"/>
<feature type="domain" description="IRF tryptophan pentad repeat" evidence="1">
    <location>
        <begin position="1"/>
        <end position="72"/>
    </location>
</feature>
<dbReference type="SUPFAM" id="SSF46785">
    <property type="entry name" value="Winged helix' DNA-binding domain"/>
    <property type="match status" value="1"/>
</dbReference>
<comment type="caution">
    <text evidence="2">The sequence shown here is derived from an EMBL/GenBank/DDBJ whole genome shotgun (WGS) entry which is preliminary data.</text>
</comment>
<dbReference type="Gene3D" id="1.10.10.10">
    <property type="entry name" value="Winged helix-like DNA-binding domain superfamily/Winged helix DNA-binding domain"/>
    <property type="match status" value="1"/>
</dbReference>
<dbReference type="GO" id="GO:0005634">
    <property type="term" value="C:nucleus"/>
    <property type="evidence" value="ECO:0007669"/>
    <property type="project" value="TreeGrafter"/>
</dbReference>
<accession>A0A8J6K177</accession>
<dbReference type="Pfam" id="PF00605">
    <property type="entry name" value="IRF"/>
    <property type="match status" value="1"/>
</dbReference>
<dbReference type="PANTHER" id="PTHR11949">
    <property type="entry name" value="INTERFERON REGULATORY FACTOR"/>
    <property type="match status" value="1"/>
</dbReference>
<dbReference type="Gene3D" id="2.60.200.10">
    <property type="match status" value="1"/>
</dbReference>
<gene>
    <name evidence="2" type="ORF">GDO78_003803</name>
</gene>
<evidence type="ECO:0000259" key="1">
    <source>
        <dbReference type="PROSITE" id="PS51507"/>
    </source>
</evidence>
<dbReference type="SMART" id="SM01243">
    <property type="entry name" value="IRF-3"/>
    <property type="match status" value="1"/>
</dbReference>
<dbReference type="InterPro" id="IPR036388">
    <property type="entry name" value="WH-like_DNA-bd_sf"/>
</dbReference>
<dbReference type="GO" id="GO:0000981">
    <property type="term" value="F:DNA-binding transcription factor activity, RNA polymerase II-specific"/>
    <property type="evidence" value="ECO:0007669"/>
    <property type="project" value="TreeGrafter"/>
</dbReference>
<dbReference type="PROSITE" id="PS51507">
    <property type="entry name" value="IRF_2"/>
    <property type="match status" value="1"/>
</dbReference>
<sequence>MRSVDEKDYRIFKAWAICSGKYNPNCEDISVWKTNFRCALNQVPYQNIKMFSEYEDHSGDQRDPHKIYKFNGVHPDLPASNPNAATCNESPSNLEEQSLLSELNDDDYVLHISPDCVLPAPFTRPEESEIIEELMRNFLLDSTENSIEQVLKLSQDEYPQGDPHVDQVFRPSTHEQWEHSQAVNSCVANAHQQALHEEPSIHVPGFHNPSIQYQACNIYQNGYPQNVFQQMPALPQLQHPPTVLNGLVPGLHELQVVQHNGYKQESAQSIVSNVIQNGFQQDASGVDQVINPSSVRQDPPLLNGPTQSFVQETQNTPLNQCGAHDISYKTANNGCLQDATRIDQGINSSPNYSHDPTNEEYVRSSPVAHDLPLVNGSGQASATETQATLLNQQRRMPPVTSWEVTIYYRGREVLKKNVSKNFLITSDIDNAQVEHTDTVQFPSTDVLVNHLQIQYTDNILSCVGQGLFIEVNTDNYKVYATRMGKSRVFWSLSESLETPAKMLIREVPIEIFDFHQFWEELKGYKYHGRSSPDYTIYMAFGQILSEPIMRKFVVVKLVPNICTFLHQAAQQSGASSLNSEVVSLQISNGSSLGSFDDPCFMELDFQDLL</sequence>
<dbReference type="InterPro" id="IPR019471">
    <property type="entry name" value="Interferon_reg_factor-3"/>
</dbReference>
<dbReference type="InterPro" id="IPR008984">
    <property type="entry name" value="SMAD_FHA_dom_sf"/>
</dbReference>
<organism evidence="2 3">
    <name type="scientific">Eleutherodactylus coqui</name>
    <name type="common">Puerto Rican coqui</name>
    <dbReference type="NCBI Taxonomy" id="57060"/>
    <lineage>
        <taxon>Eukaryota</taxon>
        <taxon>Metazoa</taxon>
        <taxon>Chordata</taxon>
        <taxon>Craniata</taxon>
        <taxon>Vertebrata</taxon>
        <taxon>Euteleostomi</taxon>
        <taxon>Amphibia</taxon>
        <taxon>Batrachia</taxon>
        <taxon>Anura</taxon>
        <taxon>Neobatrachia</taxon>
        <taxon>Hyloidea</taxon>
        <taxon>Eleutherodactylidae</taxon>
        <taxon>Eleutherodactylinae</taxon>
        <taxon>Eleutherodactylus</taxon>
        <taxon>Eleutherodactylus</taxon>
    </lineage>
</organism>
<dbReference type="InterPro" id="IPR017855">
    <property type="entry name" value="SMAD-like_dom_sf"/>
</dbReference>